<evidence type="ECO:0000313" key="2">
    <source>
        <dbReference type="Proteomes" id="UP000366065"/>
    </source>
</evidence>
<accession>A0ABY6W654</accession>
<name>A0ABY6W654_9BURK</name>
<reference evidence="1 2" key="1">
    <citation type="submission" date="2019-08" db="EMBL/GenBank/DDBJ databases">
        <authorList>
            <person name="Peeters C."/>
        </authorList>
    </citation>
    <scope>NUCLEOTIDE SEQUENCE [LARGE SCALE GENOMIC DNA]</scope>
    <source>
        <strain evidence="1 2">LMG 20602</strain>
    </source>
</reference>
<evidence type="ECO:0000313" key="1">
    <source>
        <dbReference type="EMBL" id="VVE30837.1"/>
    </source>
</evidence>
<dbReference type="EMBL" id="CABPRV010000009">
    <property type="protein sequence ID" value="VVE30837.1"/>
    <property type="molecule type" value="Genomic_DNA"/>
</dbReference>
<protein>
    <submittedName>
        <fullName evidence="1">Uncharacterized protein</fullName>
    </submittedName>
</protein>
<sequence>MNAVKLKEHAEMLEVALQRNHGKSKDVDFLATYPPLLEAISDTKAGLIMQPRHLDWLERWEIESEIPEFADVADRLAEFQLLMWGWALPREGGP</sequence>
<dbReference type="Proteomes" id="UP000366065">
    <property type="component" value="Unassembled WGS sequence"/>
</dbReference>
<organism evidence="1 2">
    <name type="scientific">Pandoraea capi</name>
    <dbReference type="NCBI Taxonomy" id="2508286"/>
    <lineage>
        <taxon>Bacteria</taxon>
        <taxon>Pseudomonadati</taxon>
        <taxon>Pseudomonadota</taxon>
        <taxon>Betaproteobacteria</taxon>
        <taxon>Burkholderiales</taxon>
        <taxon>Burkholderiaceae</taxon>
        <taxon>Pandoraea</taxon>
    </lineage>
</organism>
<proteinExistence type="predicted"/>
<keyword evidence="2" id="KW-1185">Reference proteome</keyword>
<gene>
    <name evidence="1" type="ORF">PCA20602_03643</name>
</gene>
<comment type="caution">
    <text evidence="1">The sequence shown here is derived from an EMBL/GenBank/DDBJ whole genome shotgun (WGS) entry which is preliminary data.</text>
</comment>
<dbReference type="RefSeq" id="WP_150722424.1">
    <property type="nucleotide sequence ID" value="NZ_CABPRV010000009.1"/>
</dbReference>